<gene>
    <name evidence="3" type="ORF">Fmac_007354</name>
</gene>
<keyword evidence="4" id="KW-1185">Reference proteome</keyword>
<dbReference type="InterPro" id="IPR021139">
    <property type="entry name" value="NYN"/>
</dbReference>
<feature type="compositionally biased region" description="Low complexity" evidence="1">
    <location>
        <begin position="416"/>
        <end position="429"/>
    </location>
</feature>
<feature type="domain" description="HTH OST-type" evidence="2">
    <location>
        <begin position="226"/>
        <end position="297"/>
    </location>
</feature>
<dbReference type="Proteomes" id="UP001603857">
    <property type="component" value="Unassembled WGS sequence"/>
</dbReference>
<dbReference type="InterPro" id="IPR024768">
    <property type="entry name" value="Marf1"/>
</dbReference>
<name>A0ABD1MUE4_9FABA</name>
<dbReference type="EMBL" id="JBGMDY010000003">
    <property type="protein sequence ID" value="KAL2339414.1"/>
    <property type="molecule type" value="Genomic_DNA"/>
</dbReference>
<feature type="region of interest" description="Disordered" evidence="1">
    <location>
        <begin position="405"/>
        <end position="436"/>
    </location>
</feature>
<accession>A0ABD1MUE4</accession>
<organism evidence="3 4">
    <name type="scientific">Flemingia macrophylla</name>
    <dbReference type="NCBI Taxonomy" id="520843"/>
    <lineage>
        <taxon>Eukaryota</taxon>
        <taxon>Viridiplantae</taxon>
        <taxon>Streptophyta</taxon>
        <taxon>Embryophyta</taxon>
        <taxon>Tracheophyta</taxon>
        <taxon>Spermatophyta</taxon>
        <taxon>Magnoliopsida</taxon>
        <taxon>eudicotyledons</taxon>
        <taxon>Gunneridae</taxon>
        <taxon>Pentapetalae</taxon>
        <taxon>rosids</taxon>
        <taxon>fabids</taxon>
        <taxon>Fabales</taxon>
        <taxon>Fabaceae</taxon>
        <taxon>Papilionoideae</taxon>
        <taxon>50 kb inversion clade</taxon>
        <taxon>NPAAA clade</taxon>
        <taxon>indigoferoid/millettioid clade</taxon>
        <taxon>Phaseoleae</taxon>
        <taxon>Flemingia</taxon>
    </lineage>
</organism>
<evidence type="ECO:0000313" key="3">
    <source>
        <dbReference type="EMBL" id="KAL2339414.1"/>
    </source>
</evidence>
<reference evidence="3 4" key="1">
    <citation type="submission" date="2024-08" db="EMBL/GenBank/DDBJ databases">
        <title>Insights into the chromosomal genome structure of Flemingia macrophylla.</title>
        <authorList>
            <person name="Ding Y."/>
            <person name="Zhao Y."/>
            <person name="Bi W."/>
            <person name="Wu M."/>
            <person name="Zhao G."/>
            <person name="Gong Y."/>
            <person name="Li W."/>
            <person name="Zhang P."/>
        </authorList>
    </citation>
    <scope>NUCLEOTIDE SEQUENCE [LARGE SCALE GENOMIC DNA]</scope>
    <source>
        <strain evidence="3">DYQJB</strain>
        <tissue evidence="3">Leaf</tissue>
    </source>
</reference>
<dbReference type="InterPro" id="IPR025677">
    <property type="entry name" value="OST-HTH-assoc_dom"/>
</dbReference>
<dbReference type="Pfam" id="PF01936">
    <property type="entry name" value="NYN"/>
    <property type="match status" value="1"/>
</dbReference>
<evidence type="ECO:0000259" key="2">
    <source>
        <dbReference type="PROSITE" id="PS51644"/>
    </source>
</evidence>
<evidence type="ECO:0000256" key="1">
    <source>
        <dbReference type="SAM" id="MobiDB-lite"/>
    </source>
</evidence>
<dbReference type="PANTHER" id="PTHR14379">
    <property type="entry name" value="LIMKAIN B LKAP"/>
    <property type="match status" value="1"/>
</dbReference>
<dbReference type="Pfam" id="PF14418">
    <property type="entry name" value="OHA"/>
    <property type="match status" value="1"/>
</dbReference>
<evidence type="ECO:0000313" key="4">
    <source>
        <dbReference type="Proteomes" id="UP001603857"/>
    </source>
</evidence>
<dbReference type="Gene3D" id="3.40.50.1010">
    <property type="entry name" value="5'-nuclease"/>
    <property type="match status" value="1"/>
</dbReference>
<protein>
    <recommendedName>
        <fullName evidence="2">HTH OST-type domain-containing protein</fullName>
    </recommendedName>
</protein>
<dbReference type="InterPro" id="IPR025605">
    <property type="entry name" value="OST-HTH/LOTUS_dom"/>
</dbReference>
<dbReference type="Pfam" id="PF12872">
    <property type="entry name" value="OST-HTH"/>
    <property type="match status" value="1"/>
</dbReference>
<dbReference type="Gene3D" id="3.30.420.610">
    <property type="entry name" value="LOTUS domain-like"/>
    <property type="match status" value="1"/>
</dbReference>
<sequence>MRVVLLRKKQLRAVVGVAREWSTWSRNVKVSVWWDFENCQVPAGMDPMHVAPAIMKALRANGIKGPLRINAFGDLFQFSRPNQLALPHTGIRFTHIPGGKNSADRFLLLDLMDWVTQNPPPAHIFLISSDGDFAGMLHRLRMNNYNILLAGSDNAPRVLCSAATIMWQWSSLLKGECLSGKHFNHPPDSLLASWYGNDLEPFSAHHQSASSQKSQTYQHSLHSCTDPEQAGRQICHILKSHPKGISIGNLREELKKLNVSFTRSFCGYETFSRLLSSTPRVKLKPLGEGNFHVCLVPSKSPKPFKIDERGSTTTPMLNGVDKNKARKAIETLLTASSHETSMDVDSNSFQLVTSQVKPMGDVDAKSSLSLVARSVPQPPNELQKSSVCSGKVVDITTEQLSKIHSQLKDNHVSKTKPNSLKMSSKNSSNGDVIGPEDASHKIQEKSLTSRNHSAGNNQITVEDISTTNYESGIFSTTNKCENPTRKEVDEFCHGLFSLPVDDSLDDKKPVGSVETYWKGPTFFGWIRSWWQFWEGYAKSGDSTAPQKKVVSHFEDSCSSKLDQTFQTVSDYEESKSSELDQNVICSQKANLFSSGSFWNDVKSFIFTPKASFIVSLSKTREDMAHKLQKDGPLVFRSLTEKDILQLVELLISEKKWLEERPSLTFPFRLTSPELIDEPVSWWK</sequence>
<dbReference type="PANTHER" id="PTHR14379:SF6">
    <property type="entry name" value="EMB|CAB71880.1"/>
    <property type="match status" value="1"/>
</dbReference>
<dbReference type="CDD" id="cd10910">
    <property type="entry name" value="PIN_limkain_b1_N_like"/>
    <property type="match status" value="1"/>
</dbReference>
<proteinExistence type="predicted"/>
<dbReference type="InterPro" id="IPR041966">
    <property type="entry name" value="LOTUS-like"/>
</dbReference>
<dbReference type="AlphaFoldDB" id="A0ABD1MUE4"/>
<dbReference type="PROSITE" id="PS51644">
    <property type="entry name" value="HTH_OST"/>
    <property type="match status" value="1"/>
</dbReference>
<comment type="caution">
    <text evidence="3">The sequence shown here is derived from an EMBL/GenBank/DDBJ whole genome shotgun (WGS) entry which is preliminary data.</text>
</comment>